<evidence type="ECO:0000259" key="1">
    <source>
        <dbReference type="Pfam" id="PF03781"/>
    </source>
</evidence>
<dbReference type="Proteomes" id="UP000739411">
    <property type="component" value="Unassembled WGS sequence"/>
</dbReference>
<dbReference type="SUPFAM" id="SSF56436">
    <property type="entry name" value="C-type lectin-like"/>
    <property type="match status" value="1"/>
</dbReference>
<dbReference type="InterPro" id="IPR016187">
    <property type="entry name" value="CTDL_fold"/>
</dbReference>
<sequence length="220" mass="24463">MRQFTAFVDATGHKAEGSCNVWSGSNWENQPGKSWRDPGFSQTGTHPVVCVSWNDARAYSSWLSRLTGKHYRLPTESEWEYMARGGTRTSRFWGDDPALACEFANVHDATTQSAHKFAWEPHECKDGFAATAPVGRFKANPFGLHDTAGNTWEWVEDCFNTNYVNAPNDGSARVTDDCGRRVYRGGGWSGPSSVRSATRTGNPPSYRSQLLGFRVVRALD</sequence>
<dbReference type="GO" id="GO:0120147">
    <property type="term" value="F:formylglycine-generating oxidase activity"/>
    <property type="evidence" value="ECO:0007669"/>
    <property type="project" value="TreeGrafter"/>
</dbReference>
<dbReference type="PANTHER" id="PTHR23150">
    <property type="entry name" value="SULFATASE MODIFYING FACTOR 1, 2"/>
    <property type="match status" value="1"/>
</dbReference>
<evidence type="ECO:0000313" key="3">
    <source>
        <dbReference type="Proteomes" id="UP000739411"/>
    </source>
</evidence>
<dbReference type="InterPro" id="IPR005532">
    <property type="entry name" value="SUMF_dom"/>
</dbReference>
<proteinExistence type="predicted"/>
<dbReference type="InterPro" id="IPR051043">
    <property type="entry name" value="Sulfatase_Mod_Factor_Kinase"/>
</dbReference>
<dbReference type="Gene3D" id="3.90.1580.10">
    <property type="entry name" value="paralog of FGE (formylglycine-generating enzyme)"/>
    <property type="match status" value="1"/>
</dbReference>
<name>A0A935MY41_9RHOO</name>
<feature type="domain" description="Sulfatase-modifying factor enzyme-like" evidence="1">
    <location>
        <begin position="2"/>
        <end position="217"/>
    </location>
</feature>
<gene>
    <name evidence="2" type="ORF">IPJ38_02140</name>
</gene>
<comment type="caution">
    <text evidence="2">The sequence shown here is derived from an EMBL/GenBank/DDBJ whole genome shotgun (WGS) entry which is preliminary data.</text>
</comment>
<dbReference type="InterPro" id="IPR042095">
    <property type="entry name" value="SUMF_sf"/>
</dbReference>
<dbReference type="Pfam" id="PF03781">
    <property type="entry name" value="FGE-sulfatase"/>
    <property type="match status" value="1"/>
</dbReference>
<dbReference type="AlphaFoldDB" id="A0A935MY41"/>
<dbReference type="EMBL" id="JADJMS010000006">
    <property type="protein sequence ID" value="MBK7414081.1"/>
    <property type="molecule type" value="Genomic_DNA"/>
</dbReference>
<reference evidence="2 3" key="1">
    <citation type="submission" date="2020-10" db="EMBL/GenBank/DDBJ databases">
        <title>Connecting structure to function with the recovery of over 1000 high-quality activated sludge metagenome-assembled genomes encoding full-length rRNA genes using long-read sequencing.</title>
        <authorList>
            <person name="Singleton C.M."/>
            <person name="Petriglieri F."/>
            <person name="Kristensen J.M."/>
            <person name="Kirkegaard R.H."/>
            <person name="Michaelsen T.Y."/>
            <person name="Andersen M.H."/>
            <person name="Karst S.M."/>
            <person name="Dueholm M.S."/>
            <person name="Nielsen P.H."/>
            <person name="Albertsen M."/>
        </authorList>
    </citation>
    <scope>NUCLEOTIDE SEQUENCE [LARGE SCALE GENOMIC DNA]</scope>
    <source>
        <strain evidence="2">EsbW_18-Q3-R4-48_BATAC.463</strain>
    </source>
</reference>
<protein>
    <submittedName>
        <fullName evidence="2">SUMF1/EgtB/PvdO family nonheme iron enzyme</fullName>
    </submittedName>
</protein>
<dbReference type="PANTHER" id="PTHR23150:SF19">
    <property type="entry name" value="FORMYLGLYCINE-GENERATING ENZYME"/>
    <property type="match status" value="1"/>
</dbReference>
<accession>A0A935MY41</accession>
<organism evidence="2 3">
    <name type="scientific">Candidatus Dechloromonas phosphorivorans</name>
    <dbReference type="NCBI Taxonomy" id="2899244"/>
    <lineage>
        <taxon>Bacteria</taxon>
        <taxon>Pseudomonadati</taxon>
        <taxon>Pseudomonadota</taxon>
        <taxon>Betaproteobacteria</taxon>
        <taxon>Rhodocyclales</taxon>
        <taxon>Azonexaceae</taxon>
        <taxon>Dechloromonas</taxon>
    </lineage>
</organism>
<evidence type="ECO:0000313" key="2">
    <source>
        <dbReference type="EMBL" id="MBK7414081.1"/>
    </source>
</evidence>